<sequence length="124" mass="14034">MAPLPKGFSLQVLPIEAALSEGRTEDAKTLMVDVLRSGKADAVVQRLAADMLKPPKRPRGRKKALPRYWLEIGEQFGWLRDDGVLYEEALRKLAKKFGCSETHVRKAVTTFQEAKEAHDMENRE</sequence>
<dbReference type="AlphaFoldDB" id="A0A6M7WW20"/>
<evidence type="ECO:0000313" key="1">
    <source>
        <dbReference type="EMBL" id="QKD04274.1"/>
    </source>
</evidence>
<gene>
    <name evidence="1" type="ORF">EB235_24635</name>
</gene>
<dbReference type="RefSeq" id="WP_027028536.1">
    <property type="nucleotide sequence ID" value="NZ_CP033367.1"/>
</dbReference>
<accession>A0A6M7WW20</accession>
<proteinExistence type="predicted"/>
<name>A0A6M7WW20_RHILI</name>
<reference evidence="1 2" key="1">
    <citation type="submission" date="2018-10" db="EMBL/GenBank/DDBJ databases">
        <authorList>
            <person name="Perry B.J."/>
            <person name="Sullivan J.T."/>
            <person name="Murphy R.J.T."/>
            <person name="Ramsay J.P."/>
            <person name="Ronson C.W."/>
        </authorList>
    </citation>
    <scope>NUCLEOTIDE SEQUENCE [LARGE SCALE GENOMIC DNA]</scope>
    <source>
        <strain evidence="1 2">R88b</strain>
    </source>
</reference>
<organism evidence="1 2">
    <name type="scientific">Mesorhizobium loti R88b</name>
    <dbReference type="NCBI Taxonomy" id="935548"/>
    <lineage>
        <taxon>Bacteria</taxon>
        <taxon>Pseudomonadati</taxon>
        <taxon>Pseudomonadota</taxon>
        <taxon>Alphaproteobacteria</taxon>
        <taxon>Hyphomicrobiales</taxon>
        <taxon>Phyllobacteriaceae</taxon>
        <taxon>Mesorhizobium</taxon>
    </lineage>
</organism>
<protein>
    <submittedName>
        <fullName evidence="1">Uncharacterized protein</fullName>
    </submittedName>
</protein>
<dbReference type="EMBL" id="CP033367">
    <property type="protein sequence ID" value="QKD04274.1"/>
    <property type="molecule type" value="Genomic_DNA"/>
</dbReference>
<evidence type="ECO:0000313" key="2">
    <source>
        <dbReference type="Proteomes" id="UP000503017"/>
    </source>
</evidence>
<dbReference type="Proteomes" id="UP000503017">
    <property type="component" value="Chromosome"/>
</dbReference>